<dbReference type="KEGG" id="hakz:J0X25_09980"/>
<organism evidence="1 2">
    <name type="scientific">Haloterrigena alkaliphila</name>
    <dbReference type="NCBI Taxonomy" id="2816475"/>
    <lineage>
        <taxon>Archaea</taxon>
        <taxon>Methanobacteriati</taxon>
        <taxon>Methanobacteriota</taxon>
        <taxon>Stenosarchaea group</taxon>
        <taxon>Halobacteria</taxon>
        <taxon>Halobacteriales</taxon>
        <taxon>Natrialbaceae</taxon>
        <taxon>Haloterrigena</taxon>
    </lineage>
</organism>
<evidence type="ECO:0000313" key="1">
    <source>
        <dbReference type="EMBL" id="QSW97750.1"/>
    </source>
</evidence>
<dbReference type="Gene3D" id="1.10.10.10">
    <property type="entry name" value="Winged helix-like DNA-binding domain superfamily/Winged helix DNA-binding domain"/>
    <property type="match status" value="1"/>
</dbReference>
<dbReference type="InterPro" id="IPR036390">
    <property type="entry name" value="WH_DNA-bd_sf"/>
</dbReference>
<dbReference type="InterPro" id="IPR036388">
    <property type="entry name" value="WH-like_DNA-bd_sf"/>
</dbReference>
<name>A0A8A2VAK7_9EURY</name>
<dbReference type="GeneID" id="63187635"/>
<sequence>MPIDIETFDERSSDDLQSVTNAEKVIRFLAANDDKAYTPSEIADRVDVKRNSLGTVLSRLEDRDLVRHKGDYWAIGDMETVRNAYEMHRIMESLNERYGEEDIEEWRAHAAEGDSR</sequence>
<dbReference type="Proteomes" id="UP000663203">
    <property type="component" value="Chromosome"/>
</dbReference>
<keyword evidence="2" id="KW-1185">Reference proteome</keyword>
<dbReference type="SUPFAM" id="SSF46785">
    <property type="entry name" value="Winged helix' DNA-binding domain"/>
    <property type="match status" value="1"/>
</dbReference>
<accession>A0A8A2VAK7</accession>
<dbReference type="RefSeq" id="WP_207287352.1">
    <property type="nucleotide sequence ID" value="NZ_CP071462.1"/>
</dbReference>
<dbReference type="EMBL" id="CP071462">
    <property type="protein sequence ID" value="QSW97750.1"/>
    <property type="molecule type" value="Genomic_DNA"/>
</dbReference>
<reference evidence="1 2" key="1">
    <citation type="submission" date="2021-03" db="EMBL/GenBank/DDBJ databases">
        <title>Haloterrigena longa sp. nov. and Haloterrigena limicola sp. nov., extremely halophilic archaea isolated from a salt lake.</title>
        <authorList>
            <person name="Henglin C."/>
        </authorList>
    </citation>
    <scope>NUCLEOTIDE SEQUENCE [LARGE SCALE GENOMIC DNA]</scope>
    <source>
        <strain evidence="1 2">KZCA68</strain>
    </source>
</reference>
<protein>
    <submittedName>
        <fullName evidence="1">MarR family transcriptional regulator</fullName>
    </submittedName>
</protein>
<gene>
    <name evidence="1" type="ORF">J0X25_09980</name>
</gene>
<proteinExistence type="predicted"/>
<evidence type="ECO:0000313" key="2">
    <source>
        <dbReference type="Proteomes" id="UP000663203"/>
    </source>
</evidence>
<dbReference type="AlphaFoldDB" id="A0A8A2VAK7"/>